<name>A0A4Y7TSN4_COPMI</name>
<comment type="caution">
    <text evidence="2">The sequence shown here is derived from an EMBL/GenBank/DDBJ whole genome shotgun (WGS) entry which is preliminary data.</text>
</comment>
<gene>
    <name evidence="2" type="ORF">FA13DRAFT_1809771</name>
</gene>
<feature type="coiled-coil region" evidence="1">
    <location>
        <begin position="165"/>
        <end position="192"/>
    </location>
</feature>
<dbReference type="OrthoDB" id="3058840at2759"/>
<protein>
    <submittedName>
        <fullName evidence="2">Uncharacterized protein</fullName>
    </submittedName>
</protein>
<sequence>MDDSFTLSAIPLRPPNPSYHGKNGFDVGFVEQVDSTDKYALNLALDRDRVAQRILETKGRPIPSFEEMQKYVERIKTPVTVRESIKELQDEHLEDLKILYDYHAAEYIQDMKDFYVSRDDTVYLEEGERDQQIIAGYQRLEGLHSRYQQSLVTGSSLIDEFTELRHTYLARLLELQQRLQDLEKREAAAMRVQASKFPQSVFELNDSPKEVQQRVAKFLLSGKQGQEKMLDEFGWAWRQTEALMNEYKTNYAVLGSQRPNSGSQKAPKFWLPCFTSAKDRRLQSTVTDVKRAQAAGASTWNRRL</sequence>
<evidence type="ECO:0000256" key="1">
    <source>
        <dbReference type="SAM" id="Coils"/>
    </source>
</evidence>
<evidence type="ECO:0000313" key="3">
    <source>
        <dbReference type="Proteomes" id="UP000298030"/>
    </source>
</evidence>
<reference evidence="2 3" key="1">
    <citation type="journal article" date="2019" name="Nat. Ecol. Evol.">
        <title>Megaphylogeny resolves global patterns of mushroom evolution.</title>
        <authorList>
            <person name="Varga T."/>
            <person name="Krizsan K."/>
            <person name="Foldi C."/>
            <person name="Dima B."/>
            <person name="Sanchez-Garcia M."/>
            <person name="Sanchez-Ramirez S."/>
            <person name="Szollosi G.J."/>
            <person name="Szarkandi J.G."/>
            <person name="Papp V."/>
            <person name="Albert L."/>
            <person name="Andreopoulos W."/>
            <person name="Angelini C."/>
            <person name="Antonin V."/>
            <person name="Barry K.W."/>
            <person name="Bougher N.L."/>
            <person name="Buchanan P."/>
            <person name="Buyck B."/>
            <person name="Bense V."/>
            <person name="Catcheside P."/>
            <person name="Chovatia M."/>
            <person name="Cooper J."/>
            <person name="Damon W."/>
            <person name="Desjardin D."/>
            <person name="Finy P."/>
            <person name="Geml J."/>
            <person name="Haridas S."/>
            <person name="Hughes K."/>
            <person name="Justo A."/>
            <person name="Karasinski D."/>
            <person name="Kautmanova I."/>
            <person name="Kiss B."/>
            <person name="Kocsube S."/>
            <person name="Kotiranta H."/>
            <person name="LaButti K.M."/>
            <person name="Lechner B.E."/>
            <person name="Liimatainen K."/>
            <person name="Lipzen A."/>
            <person name="Lukacs Z."/>
            <person name="Mihaltcheva S."/>
            <person name="Morgado L.N."/>
            <person name="Niskanen T."/>
            <person name="Noordeloos M.E."/>
            <person name="Ohm R.A."/>
            <person name="Ortiz-Santana B."/>
            <person name="Ovrebo C."/>
            <person name="Racz N."/>
            <person name="Riley R."/>
            <person name="Savchenko A."/>
            <person name="Shiryaev A."/>
            <person name="Soop K."/>
            <person name="Spirin V."/>
            <person name="Szebenyi C."/>
            <person name="Tomsovsky M."/>
            <person name="Tulloss R.E."/>
            <person name="Uehling J."/>
            <person name="Grigoriev I.V."/>
            <person name="Vagvolgyi C."/>
            <person name="Papp T."/>
            <person name="Martin F.M."/>
            <person name="Miettinen O."/>
            <person name="Hibbett D.S."/>
            <person name="Nagy L.G."/>
        </authorList>
    </citation>
    <scope>NUCLEOTIDE SEQUENCE [LARGE SCALE GENOMIC DNA]</scope>
    <source>
        <strain evidence="2 3">FP101781</strain>
    </source>
</reference>
<dbReference type="Proteomes" id="UP000298030">
    <property type="component" value="Unassembled WGS sequence"/>
</dbReference>
<proteinExistence type="predicted"/>
<organism evidence="2 3">
    <name type="scientific">Coprinellus micaceus</name>
    <name type="common">Glistening ink-cap mushroom</name>
    <name type="synonym">Coprinus micaceus</name>
    <dbReference type="NCBI Taxonomy" id="71717"/>
    <lineage>
        <taxon>Eukaryota</taxon>
        <taxon>Fungi</taxon>
        <taxon>Dikarya</taxon>
        <taxon>Basidiomycota</taxon>
        <taxon>Agaricomycotina</taxon>
        <taxon>Agaricomycetes</taxon>
        <taxon>Agaricomycetidae</taxon>
        <taxon>Agaricales</taxon>
        <taxon>Agaricineae</taxon>
        <taxon>Psathyrellaceae</taxon>
        <taxon>Coprinellus</taxon>
    </lineage>
</organism>
<keyword evidence="3" id="KW-1185">Reference proteome</keyword>
<evidence type="ECO:0000313" key="2">
    <source>
        <dbReference type="EMBL" id="TEB37193.1"/>
    </source>
</evidence>
<dbReference type="AlphaFoldDB" id="A0A4Y7TSN4"/>
<accession>A0A4Y7TSN4</accession>
<dbReference type="EMBL" id="QPFP01000004">
    <property type="protein sequence ID" value="TEB37193.1"/>
    <property type="molecule type" value="Genomic_DNA"/>
</dbReference>
<keyword evidence="1" id="KW-0175">Coiled coil</keyword>